<evidence type="ECO:0000313" key="2">
    <source>
        <dbReference type="EMBL" id="KXW58300.1"/>
    </source>
</evidence>
<accession>A0A859A705</accession>
<gene>
    <name evidence="2" type="primary">cusF</name>
    <name evidence="2" type="ORF">FEMY_11880</name>
    <name evidence="3" type="ORF">JZL65_03810</name>
</gene>
<reference evidence="2 4" key="1">
    <citation type="submission" date="2016-01" db="EMBL/GenBank/DDBJ databases">
        <title>Genome sequence of the acidophilic iron oxidising Ferrovum strain Z-31.</title>
        <authorList>
            <person name="Poehlein A."/>
            <person name="Ullrich S.R."/>
            <person name="Schloemann M."/>
            <person name="Muehling M."/>
            <person name="Daniel R."/>
        </authorList>
    </citation>
    <scope>NUCLEOTIDE SEQUENCE [LARGE SCALE GENOMIC DNA]</scope>
    <source>
        <strain evidence="2 4">Z-31</strain>
    </source>
</reference>
<evidence type="ECO:0000313" key="3">
    <source>
        <dbReference type="EMBL" id="QWY78209.1"/>
    </source>
</evidence>
<dbReference type="AlphaFoldDB" id="A0A859A705"/>
<reference evidence="3" key="2">
    <citation type="submission" date="2021-02" db="EMBL/GenBank/DDBJ databases">
        <title>Comparative genomics of Ferrovum myxofaciens strains, predominant extremophile bacteria forming large biofilm stalactites in acid mine ecosystems.</title>
        <authorList>
            <person name="Burkartova K."/>
            <person name="Ridl J."/>
            <person name="Pajer P."/>
            <person name="Falteisek L."/>
        </authorList>
    </citation>
    <scope>NUCLEOTIDE SEQUENCE</scope>
    <source>
        <strain evidence="3">MI1III</strain>
    </source>
</reference>
<dbReference type="InterPro" id="IPR042230">
    <property type="entry name" value="CusF_sf"/>
</dbReference>
<organism evidence="2 4">
    <name type="scientific">Ferrovum myxofaciens</name>
    <dbReference type="NCBI Taxonomy" id="416213"/>
    <lineage>
        <taxon>Bacteria</taxon>
        <taxon>Pseudomonadati</taxon>
        <taxon>Pseudomonadota</taxon>
        <taxon>Betaproteobacteria</taxon>
        <taxon>Ferrovales</taxon>
        <taxon>Ferrovaceae</taxon>
        <taxon>Ferrovum</taxon>
    </lineage>
</organism>
<dbReference type="Proteomes" id="UP000075653">
    <property type="component" value="Unassembled WGS sequence"/>
</dbReference>
<feature type="signal peptide" evidence="1">
    <location>
        <begin position="1"/>
        <end position="23"/>
    </location>
</feature>
<evidence type="ECO:0000313" key="4">
    <source>
        <dbReference type="Proteomes" id="UP000075653"/>
    </source>
</evidence>
<sequence>MKTMPSTTLALLTLLSVTPLSHADGMNMNGMNMNNMPMSDSMAEPMSKKVHHAIGIVRKVDTANSRITISHEPIPSIQWPAMTMTFAVQNEKQLNQIIVGEKIKFDLVQSAKDQYQVTRITPIQ</sequence>
<keyword evidence="4" id="KW-1185">Reference proteome</keyword>
<dbReference type="RefSeq" id="WP_051861755.1">
    <property type="nucleotide sequence ID" value="NZ_CP053675.1"/>
</dbReference>
<dbReference type="OrthoDB" id="9180744at2"/>
<dbReference type="InterPro" id="IPR021647">
    <property type="entry name" value="CusF_Ec"/>
</dbReference>
<dbReference type="EMBL" id="LRRD01000018">
    <property type="protein sequence ID" value="KXW58300.1"/>
    <property type="molecule type" value="Genomic_DNA"/>
</dbReference>
<name>A0A859A705_9PROT</name>
<dbReference type="Pfam" id="PF11604">
    <property type="entry name" value="CusF_Ec"/>
    <property type="match status" value="1"/>
</dbReference>
<dbReference type="PATRIC" id="fig|1789004.3.peg.1207"/>
<dbReference type="Proteomes" id="UP000683551">
    <property type="component" value="Chromosome"/>
</dbReference>
<keyword evidence="1" id="KW-0732">Signal</keyword>
<protein>
    <submittedName>
        <fullName evidence="2">Cation efflux system protein CusF</fullName>
    </submittedName>
    <submittedName>
        <fullName evidence="3">Copper-binding protein</fullName>
    </submittedName>
</protein>
<proteinExistence type="predicted"/>
<accession>A0A149VYK3</accession>
<feature type="chain" id="PRO_5036577470" evidence="1">
    <location>
        <begin position="24"/>
        <end position="124"/>
    </location>
</feature>
<dbReference type="EMBL" id="CP071137">
    <property type="protein sequence ID" value="QWY78209.1"/>
    <property type="molecule type" value="Genomic_DNA"/>
</dbReference>
<evidence type="ECO:0000256" key="1">
    <source>
        <dbReference type="SAM" id="SignalP"/>
    </source>
</evidence>
<dbReference type="Gene3D" id="2.40.50.320">
    <property type="entry name" value="Copper binding periplasmic protein CusF"/>
    <property type="match status" value="1"/>
</dbReference>